<dbReference type="AlphaFoldDB" id="A0A8J2K1A9"/>
<evidence type="ECO:0000313" key="2">
    <source>
        <dbReference type="EMBL" id="CAG7730257.1"/>
    </source>
</evidence>
<feature type="transmembrane region" description="Helical" evidence="1">
    <location>
        <begin position="27"/>
        <end position="48"/>
    </location>
</feature>
<feature type="transmembrane region" description="Helical" evidence="1">
    <location>
        <begin position="226"/>
        <end position="248"/>
    </location>
</feature>
<accession>A0A8J2K1A9</accession>
<protein>
    <submittedName>
        <fullName evidence="2">Uncharacterized protein</fullName>
    </submittedName>
</protein>
<dbReference type="EMBL" id="CAJVCH010191522">
    <property type="protein sequence ID" value="CAG7730257.1"/>
    <property type="molecule type" value="Genomic_DNA"/>
</dbReference>
<reference evidence="2" key="1">
    <citation type="submission" date="2021-06" db="EMBL/GenBank/DDBJ databases">
        <authorList>
            <person name="Hodson N. C."/>
            <person name="Mongue J. A."/>
            <person name="Jaron S. K."/>
        </authorList>
    </citation>
    <scope>NUCLEOTIDE SEQUENCE</scope>
</reference>
<keyword evidence="1" id="KW-0812">Transmembrane</keyword>
<keyword evidence="3" id="KW-1185">Reference proteome</keyword>
<comment type="caution">
    <text evidence="2">The sequence shown here is derived from an EMBL/GenBank/DDBJ whole genome shotgun (WGS) entry which is preliminary data.</text>
</comment>
<name>A0A8J2K1A9_9HEXA</name>
<keyword evidence="1" id="KW-0472">Membrane</keyword>
<evidence type="ECO:0000313" key="3">
    <source>
        <dbReference type="Proteomes" id="UP000708208"/>
    </source>
</evidence>
<organism evidence="2 3">
    <name type="scientific">Allacma fusca</name>
    <dbReference type="NCBI Taxonomy" id="39272"/>
    <lineage>
        <taxon>Eukaryota</taxon>
        <taxon>Metazoa</taxon>
        <taxon>Ecdysozoa</taxon>
        <taxon>Arthropoda</taxon>
        <taxon>Hexapoda</taxon>
        <taxon>Collembola</taxon>
        <taxon>Symphypleona</taxon>
        <taxon>Sminthuridae</taxon>
        <taxon>Allacma</taxon>
    </lineage>
</organism>
<feature type="transmembrane region" description="Helical" evidence="1">
    <location>
        <begin position="80"/>
        <end position="108"/>
    </location>
</feature>
<feature type="transmembrane region" description="Helical" evidence="1">
    <location>
        <begin position="146"/>
        <end position="166"/>
    </location>
</feature>
<proteinExistence type="predicted"/>
<dbReference type="Proteomes" id="UP000708208">
    <property type="component" value="Unassembled WGS sequence"/>
</dbReference>
<keyword evidence="1" id="KW-1133">Transmembrane helix</keyword>
<gene>
    <name evidence="2" type="ORF">AFUS01_LOCUS18916</name>
</gene>
<feature type="transmembrane region" description="Helical" evidence="1">
    <location>
        <begin position="334"/>
        <end position="352"/>
    </location>
</feature>
<dbReference type="OrthoDB" id="6366728at2759"/>
<feature type="transmembrane region" description="Helical" evidence="1">
    <location>
        <begin position="260"/>
        <end position="281"/>
    </location>
</feature>
<sequence length="364" mass="41741">MQLDNVLSNSPELLTGSTFLSDHINFYLIYLAVVGSDAVIRFASVIYARNIAKMVIILLTLLGKFRSSIVPVIQKRKKSCWAFLLTAIALNVLSLFNGLQSIFVLNFFRPEPFLDQYMYTLIPSNECFIRVLFFCLDMTTTMSNSYIPLFVIAFGLVLLEVHDRCIENFQRIIMKNEVLSKSCSVSINGEPLEPSVKREKEFLEEFKKDFGALTEAFRVYLEVSGIYLLALMFQTTSYGIRTVSLLWWKNPSTAFNETDGYFGGIVQIASGIIMANFGSYFRNTIDLLQQDFHNFLVCSEIIAEERNIRKTARWLLSWKWKLTALDYFEIDRSLILSISGTVLTYFIFIFQLKSSEQQHLPAVG</sequence>
<evidence type="ECO:0000256" key="1">
    <source>
        <dbReference type="SAM" id="Phobius"/>
    </source>
</evidence>